<evidence type="ECO:0000256" key="1">
    <source>
        <dbReference type="SAM" id="SignalP"/>
    </source>
</evidence>
<evidence type="ECO:0000313" key="4">
    <source>
        <dbReference type="Proteomes" id="UP000321577"/>
    </source>
</evidence>
<protein>
    <submittedName>
        <fullName evidence="3">Crp/Fnr family transcriptional regulator</fullName>
    </submittedName>
</protein>
<feature type="signal peptide" evidence="1">
    <location>
        <begin position="1"/>
        <end position="38"/>
    </location>
</feature>
<dbReference type="Pfam" id="PF06283">
    <property type="entry name" value="ThuA"/>
    <property type="match status" value="1"/>
</dbReference>
<evidence type="ECO:0000259" key="2">
    <source>
        <dbReference type="Pfam" id="PF06283"/>
    </source>
</evidence>
<dbReference type="PANTHER" id="PTHR40469:SF2">
    <property type="entry name" value="GALACTOSE-BINDING DOMAIN-LIKE SUPERFAMILY PROTEIN"/>
    <property type="match status" value="1"/>
</dbReference>
<name>A0A512MCQ8_9BACT</name>
<dbReference type="AlphaFoldDB" id="A0A512MCQ8"/>
<reference evidence="3 4" key="1">
    <citation type="submission" date="2019-07" db="EMBL/GenBank/DDBJ databases">
        <title>Whole genome shotgun sequence of Brevifollis gellanilyticus NBRC 108608.</title>
        <authorList>
            <person name="Hosoyama A."/>
            <person name="Uohara A."/>
            <person name="Ohji S."/>
            <person name="Ichikawa N."/>
        </authorList>
    </citation>
    <scope>NUCLEOTIDE SEQUENCE [LARGE SCALE GENOMIC DNA]</scope>
    <source>
        <strain evidence="3 4">NBRC 108608</strain>
    </source>
</reference>
<dbReference type="Proteomes" id="UP000321577">
    <property type="component" value="Unassembled WGS sequence"/>
</dbReference>
<dbReference type="PANTHER" id="PTHR40469">
    <property type="entry name" value="SECRETED GLYCOSYL HYDROLASE"/>
    <property type="match status" value="1"/>
</dbReference>
<feature type="chain" id="PRO_5021835625" evidence="1">
    <location>
        <begin position="39"/>
        <end position="289"/>
    </location>
</feature>
<proteinExistence type="predicted"/>
<dbReference type="Gene3D" id="3.40.50.880">
    <property type="match status" value="1"/>
</dbReference>
<sequence>MENVGVGVVFTPTPFVLPTLMKKLLVLALLSLFGQAVAHDTATPTTSGAGTKVLVYSDTAFYRHPDIPGINRWLVLLGHENGFEVDVTEHPKDLMPQVLAKYDVLLLNNANELDKVIPEEQRKSVEAWFASGKKGVVGLHAALVRQTGWPWLNQLGGCDFNSDSDFSKAKVIVDPAAKDHPAVGDQPAEFWIEADWTNHDRVVTGLPGFKVLMRVDETSYTPVRDYFKTRGGKAMGADHPIAWTHEPATGGRFFYTEFGHDLRSLSTPFVHRHILEGIKWAAAAAKAGK</sequence>
<dbReference type="SUPFAM" id="SSF52317">
    <property type="entry name" value="Class I glutamine amidotransferase-like"/>
    <property type="match status" value="1"/>
</dbReference>
<keyword evidence="1" id="KW-0732">Signal</keyword>
<comment type="caution">
    <text evidence="3">The sequence shown here is derived from an EMBL/GenBank/DDBJ whole genome shotgun (WGS) entry which is preliminary data.</text>
</comment>
<evidence type="ECO:0000313" key="3">
    <source>
        <dbReference type="EMBL" id="GEP44523.1"/>
    </source>
</evidence>
<dbReference type="InterPro" id="IPR029010">
    <property type="entry name" value="ThuA-like"/>
</dbReference>
<feature type="domain" description="ThuA-like" evidence="2">
    <location>
        <begin position="52"/>
        <end position="281"/>
    </location>
</feature>
<keyword evidence="4" id="KW-1185">Reference proteome</keyword>
<accession>A0A512MCQ8</accession>
<organism evidence="3 4">
    <name type="scientific">Brevifollis gellanilyticus</name>
    <dbReference type="NCBI Taxonomy" id="748831"/>
    <lineage>
        <taxon>Bacteria</taxon>
        <taxon>Pseudomonadati</taxon>
        <taxon>Verrucomicrobiota</taxon>
        <taxon>Verrucomicrobiia</taxon>
        <taxon>Verrucomicrobiales</taxon>
        <taxon>Verrucomicrobiaceae</taxon>
    </lineage>
</organism>
<gene>
    <name evidence="3" type="ORF">BGE01nite_38140</name>
</gene>
<dbReference type="EMBL" id="BKAG01000031">
    <property type="protein sequence ID" value="GEP44523.1"/>
    <property type="molecule type" value="Genomic_DNA"/>
</dbReference>
<dbReference type="InterPro" id="IPR029062">
    <property type="entry name" value="Class_I_gatase-like"/>
</dbReference>